<dbReference type="Pfam" id="PF04117">
    <property type="entry name" value="Mpv17_PMP22"/>
    <property type="match status" value="1"/>
</dbReference>
<keyword evidence="8" id="KW-1185">Reference proteome</keyword>
<evidence type="ECO:0000256" key="2">
    <source>
        <dbReference type="ARBA" id="ARBA00006824"/>
    </source>
</evidence>
<reference evidence="9" key="1">
    <citation type="submission" date="2025-08" db="UniProtKB">
        <authorList>
            <consortium name="RefSeq"/>
        </authorList>
    </citation>
    <scope>IDENTIFICATION</scope>
</reference>
<evidence type="ECO:0000256" key="1">
    <source>
        <dbReference type="ARBA" id="ARBA00004141"/>
    </source>
</evidence>
<accession>A0ABM0ZZX4</accession>
<dbReference type="PANTHER" id="PTHR11266:SF8">
    <property type="entry name" value="MPV17-LIKE PROTEIN 2"/>
    <property type="match status" value="1"/>
</dbReference>
<keyword evidence="4 6" id="KW-1133">Transmembrane helix</keyword>
<keyword evidence="5 6" id="KW-0472">Membrane</keyword>
<protein>
    <submittedName>
        <fullName evidence="9">Mpv17-like protein 2</fullName>
    </submittedName>
</protein>
<dbReference type="GeneID" id="106011775"/>
<evidence type="ECO:0000256" key="7">
    <source>
        <dbReference type="SAM" id="MobiDB-lite"/>
    </source>
</evidence>
<gene>
    <name evidence="9" type="primary">LOC106011775</name>
</gene>
<dbReference type="RefSeq" id="XP_012937993.1">
    <property type="nucleotide sequence ID" value="XM_013082539.2"/>
</dbReference>
<evidence type="ECO:0000256" key="4">
    <source>
        <dbReference type="ARBA" id="ARBA00022989"/>
    </source>
</evidence>
<feature type="compositionally biased region" description="Low complexity" evidence="7">
    <location>
        <begin position="259"/>
        <end position="269"/>
    </location>
</feature>
<evidence type="ECO:0000313" key="8">
    <source>
        <dbReference type="Proteomes" id="UP000694888"/>
    </source>
</evidence>
<feature type="transmembrane region" description="Helical" evidence="6">
    <location>
        <begin position="64"/>
        <end position="84"/>
    </location>
</feature>
<feature type="transmembrane region" description="Helical" evidence="6">
    <location>
        <begin position="25"/>
        <end position="43"/>
    </location>
</feature>
<evidence type="ECO:0000313" key="9">
    <source>
        <dbReference type="RefSeq" id="XP_012937993.1"/>
    </source>
</evidence>
<feature type="compositionally biased region" description="Basic residues" evidence="7">
    <location>
        <begin position="208"/>
        <end position="251"/>
    </location>
</feature>
<organism evidence="8 9">
    <name type="scientific">Aplysia californica</name>
    <name type="common">California sea hare</name>
    <dbReference type="NCBI Taxonomy" id="6500"/>
    <lineage>
        <taxon>Eukaryota</taxon>
        <taxon>Metazoa</taxon>
        <taxon>Spiralia</taxon>
        <taxon>Lophotrochozoa</taxon>
        <taxon>Mollusca</taxon>
        <taxon>Gastropoda</taxon>
        <taxon>Heterobranchia</taxon>
        <taxon>Euthyneura</taxon>
        <taxon>Tectipleura</taxon>
        <taxon>Aplysiida</taxon>
        <taxon>Aplysioidea</taxon>
        <taxon>Aplysiidae</taxon>
        <taxon>Aplysia</taxon>
    </lineage>
</organism>
<sequence length="275" mass="31645">MATVVVPVLLAVAKAIDWAFTEYLLISNIVSASLLLGLGDSLVQLRDILWRKWAAWRFDFTRTWRAMTVGFVLGVFNHYWYALLDYALTGRSLTTVMKKIVCDQAIAGPFFSSAFLIGMCLLEGKSAGEVYAEWRNKFLHIYKVDWMFWPAAQFVNFYLIPHRFRVFYVNFATLLWNTFLTYIKHKDIGAVQPCGPRSRHSSPIQHRPCSRTKRGRKTQRSVARGRSKSALRRKGSRTRMSLRKRPVRRSRSVCPTRRSSGQSLSSDSSTGTYLR</sequence>
<dbReference type="PANTHER" id="PTHR11266">
    <property type="entry name" value="PEROXISOMAL MEMBRANE PROTEIN 2, PXMP2 MPV17"/>
    <property type="match status" value="1"/>
</dbReference>
<evidence type="ECO:0000256" key="3">
    <source>
        <dbReference type="ARBA" id="ARBA00022692"/>
    </source>
</evidence>
<name>A0ABM0ZZX4_APLCA</name>
<proteinExistence type="inferred from homology"/>
<dbReference type="InterPro" id="IPR007248">
    <property type="entry name" value="Mpv17_PMP22"/>
</dbReference>
<dbReference type="Proteomes" id="UP000694888">
    <property type="component" value="Unplaced"/>
</dbReference>
<comment type="similarity">
    <text evidence="2 6">Belongs to the peroxisomal membrane protein PXMP2/4 family.</text>
</comment>
<evidence type="ECO:0000256" key="6">
    <source>
        <dbReference type="RuleBase" id="RU363053"/>
    </source>
</evidence>
<comment type="subcellular location">
    <subcellularLocation>
        <location evidence="1">Membrane</location>
        <topology evidence="1">Multi-pass membrane protein</topology>
    </subcellularLocation>
</comment>
<keyword evidence="3 6" id="KW-0812">Transmembrane</keyword>
<feature type="region of interest" description="Disordered" evidence="7">
    <location>
        <begin position="194"/>
        <end position="275"/>
    </location>
</feature>
<evidence type="ECO:0000256" key="5">
    <source>
        <dbReference type="ARBA" id="ARBA00023136"/>
    </source>
</evidence>